<organism evidence="1">
    <name type="scientific">marine metagenome</name>
    <dbReference type="NCBI Taxonomy" id="408172"/>
    <lineage>
        <taxon>unclassified sequences</taxon>
        <taxon>metagenomes</taxon>
        <taxon>ecological metagenomes</taxon>
    </lineage>
</organism>
<name>A0A381SQ01_9ZZZZ</name>
<reference evidence="1" key="1">
    <citation type="submission" date="2018-05" db="EMBL/GenBank/DDBJ databases">
        <authorList>
            <person name="Lanie J.A."/>
            <person name="Ng W.-L."/>
            <person name="Kazmierczak K.M."/>
            <person name="Andrzejewski T.M."/>
            <person name="Davidsen T.M."/>
            <person name="Wayne K.J."/>
            <person name="Tettelin H."/>
            <person name="Glass J.I."/>
            <person name="Rusch D."/>
            <person name="Podicherti R."/>
            <person name="Tsui H.-C.T."/>
            <person name="Winkler M.E."/>
        </authorList>
    </citation>
    <scope>NUCLEOTIDE SEQUENCE</scope>
</reference>
<evidence type="ECO:0000313" key="1">
    <source>
        <dbReference type="EMBL" id="SVA05569.1"/>
    </source>
</evidence>
<feature type="non-terminal residue" evidence="1">
    <location>
        <position position="1"/>
    </location>
</feature>
<dbReference type="EMBL" id="UINC01003354">
    <property type="protein sequence ID" value="SVA05569.1"/>
    <property type="molecule type" value="Genomic_DNA"/>
</dbReference>
<proteinExistence type="predicted"/>
<sequence length="49" mass="5374">VIARIALVKNVLVKNVAVNDTFGESGTPAELVEKYFTAEIKIFKLPKQA</sequence>
<gene>
    <name evidence="1" type="ORF">METZ01_LOCUS58423</name>
</gene>
<protein>
    <submittedName>
        <fullName evidence="1">Uncharacterized protein</fullName>
    </submittedName>
</protein>
<accession>A0A381SQ01</accession>
<dbReference type="AlphaFoldDB" id="A0A381SQ01"/>